<dbReference type="Gene3D" id="3.30.70.2970">
    <property type="entry name" value="Protein of unknown function (DUF541), domain 2"/>
    <property type="match status" value="1"/>
</dbReference>
<reference evidence="2" key="1">
    <citation type="journal article" date="2019" name="Int. J. Syst. Evol. Microbiol.">
        <title>The Global Catalogue of Microorganisms (GCM) 10K type strain sequencing project: providing services to taxonomists for standard genome sequencing and annotation.</title>
        <authorList>
            <consortium name="The Broad Institute Genomics Platform"/>
            <consortium name="The Broad Institute Genome Sequencing Center for Infectious Disease"/>
            <person name="Wu L."/>
            <person name="Ma J."/>
        </authorList>
    </citation>
    <scope>NUCLEOTIDE SEQUENCE [LARGE SCALE GENOMIC DNA]</scope>
    <source>
        <strain evidence="2">CGMCC 4.7241</strain>
    </source>
</reference>
<proteinExistence type="predicted"/>
<accession>A0ABV7Y7P5</accession>
<sequence>MTDRLVGISVVGHGKVSAVPDLVLVYVTANSEASSAAAANEQASVAMRAMLAAASSAGVADADRRTLSMNLSSWRPDVGRPMVFQANQRLLLRLRDVAGSGEVVQAVLVAGGNNAGLDSFQLTVEDPAPYLDRARDLAMADARHRADELARLAGREVGYVLAVSEGVGGVGGPQPMYRSAKSWVESGDASAPVEGGELEIDMSVTVEYAWAD</sequence>
<evidence type="ECO:0000313" key="1">
    <source>
        <dbReference type="EMBL" id="MFC3761300.1"/>
    </source>
</evidence>
<dbReference type="RefSeq" id="WP_205117509.1">
    <property type="nucleotide sequence ID" value="NZ_JAFBCM010000001.1"/>
</dbReference>
<dbReference type="PANTHER" id="PTHR34387">
    <property type="entry name" value="SLR1258 PROTEIN"/>
    <property type="match status" value="1"/>
</dbReference>
<dbReference type="Pfam" id="PF04402">
    <property type="entry name" value="SIMPL"/>
    <property type="match status" value="1"/>
</dbReference>
<name>A0ABV7Y7P5_9ACTN</name>
<evidence type="ECO:0000313" key="2">
    <source>
        <dbReference type="Proteomes" id="UP001595699"/>
    </source>
</evidence>
<dbReference type="EMBL" id="JBHRZH010000006">
    <property type="protein sequence ID" value="MFC3761300.1"/>
    <property type="molecule type" value="Genomic_DNA"/>
</dbReference>
<dbReference type="Proteomes" id="UP001595699">
    <property type="component" value="Unassembled WGS sequence"/>
</dbReference>
<comment type="caution">
    <text evidence="1">The sequence shown here is derived from an EMBL/GenBank/DDBJ whole genome shotgun (WGS) entry which is preliminary data.</text>
</comment>
<dbReference type="PANTHER" id="PTHR34387:SF1">
    <property type="entry name" value="PERIPLASMIC IMMUNOGENIC PROTEIN"/>
    <property type="match status" value="1"/>
</dbReference>
<organism evidence="1 2">
    <name type="scientific">Tenggerimyces flavus</name>
    <dbReference type="NCBI Taxonomy" id="1708749"/>
    <lineage>
        <taxon>Bacteria</taxon>
        <taxon>Bacillati</taxon>
        <taxon>Actinomycetota</taxon>
        <taxon>Actinomycetes</taxon>
        <taxon>Propionibacteriales</taxon>
        <taxon>Nocardioidaceae</taxon>
        <taxon>Tenggerimyces</taxon>
    </lineage>
</organism>
<keyword evidence="2" id="KW-1185">Reference proteome</keyword>
<dbReference type="InterPro" id="IPR052022">
    <property type="entry name" value="26kDa_periplasmic_antigen"/>
</dbReference>
<protein>
    <submittedName>
        <fullName evidence="1">SIMPL domain-containing protein</fullName>
    </submittedName>
</protein>
<dbReference type="InterPro" id="IPR007497">
    <property type="entry name" value="SIMPL/DUF541"/>
</dbReference>
<dbReference type="Gene3D" id="3.30.110.170">
    <property type="entry name" value="Protein of unknown function (DUF541), domain 1"/>
    <property type="match status" value="1"/>
</dbReference>
<gene>
    <name evidence="1" type="ORF">ACFOUW_10650</name>
</gene>